<evidence type="ECO:0000259" key="1">
    <source>
        <dbReference type="Pfam" id="PF18588"/>
    </source>
</evidence>
<protein>
    <recommendedName>
        <fullName evidence="1">Polysaccharide biosynthesis enzyme WcbI domain-containing protein</fullName>
    </recommendedName>
</protein>
<dbReference type="Gene3D" id="3.40.50.12080">
    <property type="match status" value="2"/>
</dbReference>
<dbReference type="Pfam" id="PF18588">
    <property type="entry name" value="WcbI"/>
    <property type="match status" value="1"/>
</dbReference>
<proteinExistence type="predicted"/>
<evidence type="ECO:0000313" key="2">
    <source>
        <dbReference type="EMBL" id="QHS87872.1"/>
    </source>
</evidence>
<dbReference type="AlphaFoldDB" id="A0A6C0B748"/>
<accession>A0A6C0B748</accession>
<organism evidence="2">
    <name type="scientific">viral metagenome</name>
    <dbReference type="NCBI Taxonomy" id="1070528"/>
    <lineage>
        <taxon>unclassified sequences</taxon>
        <taxon>metagenomes</taxon>
        <taxon>organismal metagenomes</taxon>
    </lineage>
</organism>
<feature type="domain" description="Polysaccharide biosynthesis enzyme WcbI" evidence="1">
    <location>
        <begin position="4"/>
        <end position="202"/>
    </location>
</feature>
<dbReference type="EMBL" id="MN739089">
    <property type="protein sequence ID" value="QHS87872.1"/>
    <property type="molecule type" value="Genomic_DNA"/>
</dbReference>
<dbReference type="InterPro" id="IPR041307">
    <property type="entry name" value="WcbI"/>
</dbReference>
<reference evidence="2" key="1">
    <citation type="journal article" date="2020" name="Nature">
        <title>Giant virus diversity and host interactions through global metagenomics.</title>
        <authorList>
            <person name="Schulz F."/>
            <person name="Roux S."/>
            <person name="Paez-Espino D."/>
            <person name="Jungbluth S."/>
            <person name="Walsh D.A."/>
            <person name="Denef V.J."/>
            <person name="McMahon K.D."/>
            <person name="Konstantinidis K.T."/>
            <person name="Eloe-Fadrosh E.A."/>
            <person name="Kyrpides N.C."/>
            <person name="Woyke T."/>
        </authorList>
    </citation>
    <scope>NUCLEOTIDE SEQUENCE</scope>
    <source>
        <strain evidence="2">GVMAG-M-3300010158-13</strain>
    </source>
</reference>
<name>A0A6C0B748_9ZZZZ</name>
<sequence length="272" mass="32288">MKRCILFGNCHCNGVKKFLEYSNFFEQYEVQKFANWELIKDSKNMSIPVHLIKNADLVIYQPLSDVYNCYSTNKENPDSFFQLLKDECKTVSFPRIHNNAFFPIFHKNNKKHIFYGTITNNAKSVNELIFLYNNDLIDYDFKARMDYNYCVSKEKEADCDIKIADFIFDNVQNHKLFLTQDHPTSLVFNKLTSQICEQLDLEYDYERALTAPENMTNLEDSVYARADKQYPISRYAIRHFNFKYIKEESEDANKFYGNNTVDYFVKTALNRK</sequence>